<reference evidence="2 3" key="1">
    <citation type="submission" date="2024-05" db="EMBL/GenBank/DDBJ databases">
        <title>Genome sequencing and assembly of Indian major carp, Cirrhinus mrigala (Hamilton, 1822).</title>
        <authorList>
            <person name="Mohindra V."/>
            <person name="Chowdhury L.M."/>
            <person name="Lal K."/>
            <person name="Jena J.K."/>
        </authorList>
    </citation>
    <scope>NUCLEOTIDE SEQUENCE [LARGE SCALE GENOMIC DNA]</scope>
    <source>
        <strain evidence="2">CM1030</strain>
        <tissue evidence="2">Blood</tissue>
    </source>
</reference>
<feature type="compositionally biased region" description="Basic and acidic residues" evidence="1">
    <location>
        <begin position="124"/>
        <end position="133"/>
    </location>
</feature>
<feature type="non-terminal residue" evidence="2">
    <location>
        <position position="470"/>
    </location>
</feature>
<feature type="non-terminal residue" evidence="2">
    <location>
        <position position="1"/>
    </location>
</feature>
<feature type="region of interest" description="Disordered" evidence="1">
    <location>
        <begin position="124"/>
        <end position="155"/>
    </location>
</feature>
<organism evidence="2 3">
    <name type="scientific">Cirrhinus mrigala</name>
    <name type="common">Mrigala</name>
    <dbReference type="NCBI Taxonomy" id="683832"/>
    <lineage>
        <taxon>Eukaryota</taxon>
        <taxon>Metazoa</taxon>
        <taxon>Chordata</taxon>
        <taxon>Craniata</taxon>
        <taxon>Vertebrata</taxon>
        <taxon>Euteleostomi</taxon>
        <taxon>Actinopterygii</taxon>
        <taxon>Neopterygii</taxon>
        <taxon>Teleostei</taxon>
        <taxon>Ostariophysi</taxon>
        <taxon>Cypriniformes</taxon>
        <taxon>Cyprinidae</taxon>
        <taxon>Labeoninae</taxon>
        <taxon>Labeonini</taxon>
        <taxon>Cirrhinus</taxon>
    </lineage>
</organism>
<gene>
    <name evidence="2" type="ORF">M9458_046666</name>
</gene>
<feature type="compositionally biased region" description="Low complexity" evidence="1">
    <location>
        <begin position="308"/>
        <end position="320"/>
    </location>
</feature>
<feature type="compositionally biased region" description="Polar residues" evidence="1">
    <location>
        <begin position="328"/>
        <end position="349"/>
    </location>
</feature>
<proteinExistence type="predicted"/>
<dbReference type="PANTHER" id="PTHR15742">
    <property type="entry name" value="GIRDIN"/>
    <property type="match status" value="1"/>
</dbReference>
<evidence type="ECO:0000256" key="1">
    <source>
        <dbReference type="SAM" id="MobiDB-lite"/>
    </source>
</evidence>
<feature type="region of interest" description="Disordered" evidence="1">
    <location>
        <begin position="246"/>
        <end position="353"/>
    </location>
</feature>
<dbReference type="PANTHER" id="PTHR15742:SF1">
    <property type="entry name" value="PROTEIN SOGA1"/>
    <property type="match status" value="1"/>
</dbReference>
<dbReference type="EMBL" id="JAMKFB020000023">
    <property type="protein sequence ID" value="KAL0158590.1"/>
    <property type="molecule type" value="Genomic_DNA"/>
</dbReference>
<dbReference type="AlphaFoldDB" id="A0ABD0NAJ6"/>
<evidence type="ECO:0000313" key="3">
    <source>
        <dbReference type="Proteomes" id="UP001529510"/>
    </source>
</evidence>
<feature type="compositionally biased region" description="Polar residues" evidence="1">
    <location>
        <begin position="265"/>
        <end position="282"/>
    </location>
</feature>
<evidence type="ECO:0000313" key="2">
    <source>
        <dbReference type="EMBL" id="KAL0158590.1"/>
    </source>
</evidence>
<comment type="caution">
    <text evidence="2">The sequence shown here is derived from an EMBL/GenBank/DDBJ whole genome shotgun (WGS) entry which is preliminary data.</text>
</comment>
<dbReference type="InterPro" id="IPR049885">
    <property type="entry name" value="MTCL1-3"/>
</dbReference>
<feature type="compositionally biased region" description="Low complexity" evidence="1">
    <location>
        <begin position="144"/>
        <end position="155"/>
    </location>
</feature>
<dbReference type="Proteomes" id="UP001529510">
    <property type="component" value="Unassembled WGS sequence"/>
</dbReference>
<accession>A0ABD0NAJ6</accession>
<protein>
    <submittedName>
        <fullName evidence="2">Uncharacterized protein</fullName>
    </submittedName>
</protein>
<sequence>TKSISALTEFKNLLDTSLLLSGHKVSGVPECNVAQHQTTAPASILARTDLSDLNKKNWKYLTNDSAMLEKGDQFKTWDCPSTNSNSSFPGLELSKEFIQRSYTAPDKTGIRIYYSPPTVRRMERRAVKEKSQQDPHQGPSSRDAAMTAASAPLSTTSSSTYEQWLSSLSQQHRDLLEGRTVGSAPFHGLEISGNLSDDMKEMTNCVRQAIRSSSLERKCSKDTGSQTVGVSSTGTQTAQFVSIGLQTDGPISTTRGLQGKAWSPRPSTSLSSARSRQISTSLEKVHSRIDRPCCSPKYGSPKLTRRVSTSSSKLETSSTSSRDRSVWNLHNRSGSQNGSAWARSTTTRDSPVLSGLNDGLTSLFSVVEHSGSVESLWKADPCPGRQPAGKPSCPSIAQKYGMVQEFLRNVCGRTVPAGTIDEPKPECLPGALIGTDNITKIVNKRFMKTQRDEFVTTGKDIMSSSSSTLE</sequence>
<name>A0ABD0NAJ6_CIRMR</name>
<keyword evidence="3" id="KW-1185">Reference proteome</keyword>